<dbReference type="EMBL" id="GAMC01011115">
    <property type="protein sequence ID" value="JAB95440.1"/>
    <property type="molecule type" value="mRNA"/>
</dbReference>
<evidence type="ECO:0000259" key="1">
    <source>
        <dbReference type="Pfam" id="PF13843"/>
    </source>
</evidence>
<reference evidence="2" key="2">
    <citation type="journal article" date="2014" name="BMC Genomics">
        <title>A genomic perspective to assessing quality of mass-reared SIT flies used in Mediterranean fruit fly (Ceratitis capitata) eradication in California.</title>
        <authorList>
            <person name="Calla B."/>
            <person name="Hall B."/>
            <person name="Hou S."/>
            <person name="Geib S.M."/>
        </authorList>
    </citation>
    <scope>NUCLEOTIDE SEQUENCE</scope>
</reference>
<dbReference type="GeneID" id="101451606"/>
<feature type="domain" description="PiggyBac transposable element-derived protein" evidence="1">
    <location>
        <begin position="148"/>
        <end position="386"/>
    </location>
</feature>
<dbReference type="PANTHER" id="PTHR46599">
    <property type="entry name" value="PIGGYBAC TRANSPOSABLE ELEMENT-DERIVED PROTEIN 4"/>
    <property type="match status" value="1"/>
</dbReference>
<reference evidence="2" key="1">
    <citation type="submission" date="2013-07" db="EMBL/GenBank/DDBJ databases">
        <authorList>
            <person name="Geib S."/>
        </authorList>
    </citation>
    <scope>NUCLEOTIDE SEQUENCE</scope>
</reference>
<organism evidence="2">
    <name type="scientific">Ceratitis capitata</name>
    <name type="common">Mediterranean fruit fly</name>
    <name type="synonym">Tephritis capitata</name>
    <dbReference type="NCBI Taxonomy" id="7213"/>
    <lineage>
        <taxon>Eukaryota</taxon>
        <taxon>Metazoa</taxon>
        <taxon>Ecdysozoa</taxon>
        <taxon>Arthropoda</taxon>
        <taxon>Hexapoda</taxon>
        <taxon>Insecta</taxon>
        <taxon>Pterygota</taxon>
        <taxon>Neoptera</taxon>
        <taxon>Endopterygota</taxon>
        <taxon>Diptera</taxon>
        <taxon>Brachycera</taxon>
        <taxon>Muscomorpha</taxon>
        <taxon>Tephritoidea</taxon>
        <taxon>Tephritidae</taxon>
        <taxon>Ceratitis</taxon>
        <taxon>Ceratitis</taxon>
    </lineage>
</organism>
<dbReference type="Pfam" id="PF13843">
    <property type="entry name" value="DDE_Tnp_1_7"/>
    <property type="match status" value="1"/>
</dbReference>
<gene>
    <name evidence="2" type="primary">PGBD4</name>
</gene>
<evidence type="ECO:0000313" key="2">
    <source>
        <dbReference type="EMBL" id="JAB95440.1"/>
    </source>
</evidence>
<sequence>MSSSQKLESNFKFGDDDDKLPKEFFKEVHKVVENAVFSELILEDEVKQSLCDVKSEDEFGNPFYDNEENPMPTQFKGEYEDTEYILEFDEDELNLAEPRRKKSKTCTEFKAPSGRVWSVNRTAAIDSVAQLQPLGKGPATKIKNALEAWCLLLDERILTIITSNTNEEIRKRKGKSSFEKTTDIVELRAWMGLNYLCGIFRNTTQPGPLSELWTLELGNSIFRGTMTLKRFEFLTNCLRFSTPVARKGCLKNYLDIQDVWERFLANCRSYYSPSGNCAVHENFIEMNDSNSSIQLTILSDSKSLYLCNALISNRMTSKKSQERAVLHLVTDLKGSQRNIVLPEEYTNTNLVSELKQRNLTVIGCLGSTSEEVPVAILVNKASQKLYSDIGCLRRLGSDNESFLLSSEFSGNVAVETLFELSTRSCQNFKQAVELFSTSYSANSDLYVWSLNLFYRIMNFAALNAWVLMRLSRSSTEKQPTQREFQRNLGLYLTQLQLKRQLQDKSKLTLPQKLQISEVLGEPTQKLLVNACEEVKKSSAKGIVPLKKLNLPDGLVLMSKTLERRKRCAICTKYQTRSRCQQCLRALCYRHLIARCNDCMGFTDLAET</sequence>
<protein>
    <submittedName>
        <fullName evidence="2">PiggyBac transposable element-derived protein 4</fullName>
    </submittedName>
</protein>
<dbReference type="EMBL" id="GAMC01011112">
    <property type="protein sequence ID" value="JAB95443.1"/>
    <property type="molecule type" value="mRNA"/>
</dbReference>
<dbReference type="AlphaFoldDB" id="W8B2V6"/>
<dbReference type="InterPro" id="IPR029526">
    <property type="entry name" value="PGBD"/>
</dbReference>
<dbReference type="KEGG" id="ccat:101451606"/>
<name>W8B2V6_CERCA</name>
<proteinExistence type="evidence at transcript level"/>
<dbReference type="OrthoDB" id="10057959at2759"/>
<dbReference type="PANTHER" id="PTHR46599:SF3">
    <property type="entry name" value="PIGGYBAC TRANSPOSABLE ELEMENT-DERIVED PROTEIN 4"/>
    <property type="match status" value="1"/>
</dbReference>
<accession>W8B2V6</accession>
<dbReference type="EMBL" id="GAMC01011108">
    <property type="protein sequence ID" value="JAB95447.1"/>
    <property type="molecule type" value="mRNA"/>
</dbReference>